<organism evidence="5 6">
    <name type="scientific">Alcanivorax quisquiliarum</name>
    <dbReference type="NCBI Taxonomy" id="2933565"/>
    <lineage>
        <taxon>Bacteria</taxon>
        <taxon>Pseudomonadati</taxon>
        <taxon>Pseudomonadota</taxon>
        <taxon>Gammaproteobacteria</taxon>
        <taxon>Oceanospirillales</taxon>
        <taxon>Alcanivoracaceae</taxon>
        <taxon>Alcanivorax</taxon>
    </lineage>
</organism>
<dbReference type="Gene3D" id="2.60.40.790">
    <property type="match status" value="1"/>
</dbReference>
<evidence type="ECO:0000256" key="2">
    <source>
        <dbReference type="PROSITE-ProRule" id="PRU00285"/>
    </source>
</evidence>
<dbReference type="CDD" id="cd06470">
    <property type="entry name" value="ACD_IbpA-B_like"/>
    <property type="match status" value="1"/>
</dbReference>
<evidence type="ECO:0000256" key="1">
    <source>
        <dbReference type="ARBA" id="ARBA00023016"/>
    </source>
</evidence>
<sequence length="148" mass="16791">MMSTQFSLAPLFRHTVGFDRFNELLDTALRADQSSSYPPYDILREGEDSYRVVMAVAGFTQDDLQITAKENLLTVTGRQNEEKPVPGGEGASVTWLHRGIARRSFERNFRLADHVQVEGASLRDGLLEIHLRRVLPEASRPREIQITH</sequence>
<feature type="domain" description="SHSP" evidence="4">
    <location>
        <begin position="31"/>
        <end position="148"/>
    </location>
</feature>
<dbReference type="EMBL" id="JALKII010000001">
    <property type="protein sequence ID" value="MCK0536649.1"/>
    <property type="molecule type" value="Genomic_DNA"/>
</dbReference>
<evidence type="ECO:0000256" key="3">
    <source>
        <dbReference type="RuleBase" id="RU003616"/>
    </source>
</evidence>
<keyword evidence="1" id="KW-0346">Stress response</keyword>
<dbReference type="Pfam" id="PF00011">
    <property type="entry name" value="HSP20"/>
    <property type="match status" value="1"/>
</dbReference>
<dbReference type="InterPro" id="IPR008978">
    <property type="entry name" value="HSP20-like_chaperone"/>
</dbReference>
<reference evidence="5" key="1">
    <citation type="submission" date="2022-04" db="EMBL/GenBank/DDBJ databases">
        <title>Alcanivorax sp. CY1518 draft genome sequence.</title>
        <authorList>
            <person name="Zhao G."/>
            <person name="An M."/>
        </authorList>
    </citation>
    <scope>NUCLEOTIDE SEQUENCE</scope>
    <source>
        <strain evidence="5">CY1518</strain>
    </source>
</reference>
<protein>
    <submittedName>
        <fullName evidence="5">Hsp20 family protein</fullName>
    </submittedName>
</protein>
<evidence type="ECO:0000259" key="4">
    <source>
        <dbReference type="PROSITE" id="PS01031"/>
    </source>
</evidence>
<proteinExistence type="inferred from homology"/>
<dbReference type="InterPro" id="IPR037913">
    <property type="entry name" value="ACD_IbpA/B"/>
</dbReference>
<keyword evidence="6" id="KW-1185">Reference proteome</keyword>
<dbReference type="PANTHER" id="PTHR47062">
    <property type="match status" value="1"/>
</dbReference>
<evidence type="ECO:0000313" key="5">
    <source>
        <dbReference type="EMBL" id="MCK0536649.1"/>
    </source>
</evidence>
<name>A0ABT0E4A5_9GAMM</name>
<comment type="similarity">
    <text evidence="2 3">Belongs to the small heat shock protein (HSP20) family.</text>
</comment>
<gene>
    <name evidence="5" type="ORF">MU846_02915</name>
</gene>
<accession>A0ABT0E4A5</accession>
<dbReference type="Proteomes" id="UP001165524">
    <property type="component" value="Unassembled WGS sequence"/>
</dbReference>
<dbReference type="PROSITE" id="PS01031">
    <property type="entry name" value="SHSP"/>
    <property type="match status" value="1"/>
</dbReference>
<evidence type="ECO:0000313" key="6">
    <source>
        <dbReference type="Proteomes" id="UP001165524"/>
    </source>
</evidence>
<dbReference type="SUPFAM" id="SSF49764">
    <property type="entry name" value="HSP20-like chaperones"/>
    <property type="match status" value="1"/>
</dbReference>
<dbReference type="PANTHER" id="PTHR47062:SF1">
    <property type="entry name" value="SMALL HEAT SHOCK PROTEIN IBPA"/>
    <property type="match status" value="1"/>
</dbReference>
<comment type="caution">
    <text evidence="5">The sequence shown here is derived from an EMBL/GenBank/DDBJ whole genome shotgun (WGS) entry which is preliminary data.</text>
</comment>
<dbReference type="InterPro" id="IPR002068">
    <property type="entry name" value="A-crystallin/Hsp20_dom"/>
</dbReference>